<dbReference type="Proteomes" id="UP000019335">
    <property type="component" value="Chromosome 14"/>
</dbReference>
<proteinExistence type="predicted"/>
<gene>
    <name evidence="1" type="ORF">Naga_100407g4</name>
</gene>
<name>W7TAU4_9STRA</name>
<protein>
    <submittedName>
        <fullName evidence="1">Uncharacterized protein</fullName>
    </submittedName>
</protein>
<evidence type="ECO:0000313" key="1">
    <source>
        <dbReference type="EMBL" id="EWM24155.1"/>
    </source>
</evidence>
<organism evidence="1 2">
    <name type="scientific">Nannochloropsis gaditana</name>
    <dbReference type="NCBI Taxonomy" id="72520"/>
    <lineage>
        <taxon>Eukaryota</taxon>
        <taxon>Sar</taxon>
        <taxon>Stramenopiles</taxon>
        <taxon>Ochrophyta</taxon>
        <taxon>Eustigmatophyceae</taxon>
        <taxon>Eustigmatales</taxon>
        <taxon>Monodopsidaceae</taxon>
        <taxon>Nannochloropsis</taxon>
    </lineage>
</organism>
<keyword evidence="2" id="KW-1185">Reference proteome</keyword>
<comment type="caution">
    <text evidence="1">The sequence shown here is derived from an EMBL/GenBank/DDBJ whole genome shotgun (WGS) entry which is preliminary data.</text>
</comment>
<dbReference type="EMBL" id="AZIL01001329">
    <property type="protein sequence ID" value="EWM24155.1"/>
    <property type="molecule type" value="Genomic_DNA"/>
</dbReference>
<dbReference type="AlphaFoldDB" id="W7TAU4"/>
<evidence type="ECO:0000313" key="2">
    <source>
        <dbReference type="Proteomes" id="UP000019335"/>
    </source>
</evidence>
<sequence>MAARQILRSNNRFLTGLSKAKSARRQDAGSGNVETEAICLLPDAGLKAGIGKFSNVFRNSMLGRGCVLSSMTIQSGQNVLPCVLCSPFRNGMPTAGAVRSVCQSGGGSGREGVDVHVAFLKAFPTAWTERDGGCRWLGAGRGHTIIKGSAAYLKTFRVWLEDLAVEEGLPGRMEGYSLCMERGWGLLGVYISTFERLSSCLKISKNEKGGLGNESTSDLSDQ</sequence>
<reference evidence="1 2" key="1">
    <citation type="journal article" date="2014" name="Mol. Plant">
        <title>Chromosome Scale Genome Assembly and Transcriptome Profiling of Nannochloropsis gaditana in Nitrogen Depletion.</title>
        <authorList>
            <person name="Corteggiani Carpinelli E."/>
            <person name="Telatin A."/>
            <person name="Vitulo N."/>
            <person name="Forcato C."/>
            <person name="D'Angelo M."/>
            <person name="Schiavon R."/>
            <person name="Vezzi A."/>
            <person name="Giacometti G.M."/>
            <person name="Morosinotto T."/>
            <person name="Valle G."/>
        </authorList>
    </citation>
    <scope>NUCLEOTIDE SEQUENCE [LARGE SCALE GENOMIC DNA]</scope>
    <source>
        <strain evidence="1 2">B-31</strain>
    </source>
</reference>
<accession>W7TAU4</accession>